<dbReference type="GO" id="GO:0005524">
    <property type="term" value="F:ATP binding"/>
    <property type="evidence" value="ECO:0007669"/>
    <property type="project" value="UniProtKB-KW"/>
</dbReference>
<feature type="compositionally biased region" description="Basic residues" evidence="4">
    <location>
        <begin position="1336"/>
        <end position="1345"/>
    </location>
</feature>
<reference evidence="7 8" key="1">
    <citation type="submission" date="2019-01" db="EMBL/GenBank/DDBJ databases">
        <title>Draft genome sequence of Psathyrella aberdarensis IHI B618.</title>
        <authorList>
            <person name="Buettner E."/>
            <person name="Kellner H."/>
        </authorList>
    </citation>
    <scope>NUCLEOTIDE SEQUENCE [LARGE SCALE GENOMIC DNA]</scope>
    <source>
        <strain evidence="7 8">IHI B618</strain>
    </source>
</reference>
<sequence>MPIICPSCCAHCQAAGSQPISSSTKDPYDLDNLLKAGGLALQSARESQPDIYCEHRHASDGWHPFLGAAPFLPFTNLNDVDLCKQLEFLSKHRFLSATYRVGEGGRLTFRIYLIHYDLAGAKGALRVKPDNVMAPARRYLRAVLARIDKSLEVWRGGESAGAEPLIPDTKDPRTLAEIYSDLASPKVIPVPGFGDISNRLLDYEDNLEGLGLRSKLYRYQRRSVAAMLHRELDQQDVPDPLFIPVTTVDNKEFFFQPGTMEVLLERPMVAPCRGGILCEELGTGKTVMIISLILATLRQLPKPEESLIDDRPVMTPLSFRHFPSLDCMTARARFSYKGKERERRVPSLVELLLERSRVSPDENVPDLRTAEGRRRESKLETIEDSFESLPLAKLRKAMVPFYFHYLGEPANHDRDRRQRSATAPKKMYLSSATLVVVPPNLMGQWDREIIKHAEHPLRVLILRDRSDMPSLESLVSDYDIVLMTYARFTRESKGNTSKLHSMKTCKCPEIPGTSIPNCNCQVADVSPLLQIRWKRLVIDEGHVSASLSTDLTPCTKALSIERRWIVTGTPTTNLLGLALGQRTVEETAEEYPTAEEGTGHDTYLGELSKSNLASTTASMESPASSAPSSLRSTPSISADRPTKSRIWDNDDRGDLRKLGNMITHFIAVPQFAADGRLVSTHVTDPLLDSKGPRPGSIQILNQVMQMVMIRHRIEDIEDDVILPPLTHESILLDLDPFAIKSYNALQASIAVNAIDSERRDKDYLFHPANSDMLQVTVKNMSQIMFWSTDEQLYYTEQMHKDAATHMNRAIERQRPPEDIALMKDALRHIANAVNDTVWRYIHQHEDVPYRVYHIPEKVYDAWTRIPGNSDPANPTFAGFLSADRLLKLHDMVLEKPLITADGMINWGRQVSRTDAELRQIYLDSQKKKSRRKGGSGSTAQFQSEISAAHSQIVSSSVKKSSAKETMDEVKAELKDLMATLAAREEQDDEEGGRDDGGESSAGSSKATKQSSSQGSGSRPKPSAKMSVLAHNSMLAKVRMGASASNKLNYIINEVLKYSKTEKFLIFTDSELTLAHIAEALELIHVKHLRFSAQIPPRNREQLVLTFETSETYRVFLMELKHGARGLNLVSASRVIFCEPVWQADVESQAIKRAHRIGQTKAITVKTLAIRGTAEENMVARRHALQNSHDKLPKLIEEAGMRHFISNPKFIETPPTMINIDIPLLDLPPVDLSRSVPLKLKRVRETPSPKKRVLLMDPLSGQETATSSLPVESPRKRQRTIRFVDQIPMDVEDTEPPQGPLPEPSPKSQRNIRFLDPVPMSGQNPEPPAHLNPSPSKRPRTIRFVN</sequence>
<dbReference type="InterPro" id="IPR027417">
    <property type="entry name" value="P-loop_NTPase"/>
</dbReference>
<keyword evidence="8" id="KW-1185">Reference proteome</keyword>
<feature type="compositionally biased region" description="Polar residues" evidence="4">
    <location>
        <begin position="1260"/>
        <end position="1269"/>
    </location>
</feature>
<evidence type="ECO:0000313" key="7">
    <source>
        <dbReference type="EMBL" id="RXW17234.1"/>
    </source>
</evidence>
<dbReference type="InterPro" id="IPR014001">
    <property type="entry name" value="Helicase_ATP-bd"/>
</dbReference>
<feature type="compositionally biased region" description="Polar residues" evidence="4">
    <location>
        <begin position="1007"/>
        <end position="1016"/>
    </location>
</feature>
<evidence type="ECO:0000256" key="2">
    <source>
        <dbReference type="ARBA" id="ARBA00022801"/>
    </source>
</evidence>
<organism evidence="7 8">
    <name type="scientific">Candolleomyces aberdarensis</name>
    <dbReference type="NCBI Taxonomy" id="2316362"/>
    <lineage>
        <taxon>Eukaryota</taxon>
        <taxon>Fungi</taxon>
        <taxon>Dikarya</taxon>
        <taxon>Basidiomycota</taxon>
        <taxon>Agaricomycotina</taxon>
        <taxon>Agaricomycetes</taxon>
        <taxon>Agaricomycetidae</taxon>
        <taxon>Agaricales</taxon>
        <taxon>Agaricineae</taxon>
        <taxon>Psathyrellaceae</taxon>
        <taxon>Candolleomyces</taxon>
    </lineage>
</organism>
<dbReference type="Proteomes" id="UP000290288">
    <property type="component" value="Unassembled WGS sequence"/>
</dbReference>
<dbReference type="STRING" id="2316362.A0A4Q2DEX9"/>
<proteinExistence type="predicted"/>
<dbReference type="CDD" id="cd18793">
    <property type="entry name" value="SF2_C_SNF"/>
    <property type="match status" value="1"/>
</dbReference>
<evidence type="ECO:0000259" key="6">
    <source>
        <dbReference type="PROSITE" id="PS51194"/>
    </source>
</evidence>
<evidence type="ECO:0000256" key="1">
    <source>
        <dbReference type="ARBA" id="ARBA00022741"/>
    </source>
</evidence>
<dbReference type="EMBL" id="SDEE01000358">
    <property type="protein sequence ID" value="RXW17234.1"/>
    <property type="molecule type" value="Genomic_DNA"/>
</dbReference>
<feature type="region of interest" description="Disordered" evidence="4">
    <location>
        <begin position="925"/>
        <end position="945"/>
    </location>
</feature>
<name>A0A4Q2DEX9_9AGAR</name>
<dbReference type="GO" id="GO:0008094">
    <property type="term" value="F:ATP-dependent activity, acting on DNA"/>
    <property type="evidence" value="ECO:0007669"/>
    <property type="project" value="TreeGrafter"/>
</dbReference>
<feature type="domain" description="Helicase C-terminal" evidence="6">
    <location>
        <begin position="1050"/>
        <end position="1199"/>
    </location>
</feature>
<feature type="region of interest" description="Disordered" evidence="4">
    <location>
        <begin position="983"/>
        <end position="1025"/>
    </location>
</feature>
<gene>
    <name evidence="7" type="ORF">EST38_g8620</name>
</gene>
<dbReference type="GO" id="GO:0005634">
    <property type="term" value="C:nucleus"/>
    <property type="evidence" value="ECO:0007669"/>
    <property type="project" value="TreeGrafter"/>
</dbReference>
<keyword evidence="1" id="KW-0547">Nucleotide-binding</keyword>
<evidence type="ECO:0000313" key="8">
    <source>
        <dbReference type="Proteomes" id="UP000290288"/>
    </source>
</evidence>
<dbReference type="SUPFAM" id="SSF52540">
    <property type="entry name" value="P-loop containing nucleoside triphosphate hydrolases"/>
    <property type="match status" value="2"/>
</dbReference>
<evidence type="ECO:0000256" key="4">
    <source>
        <dbReference type="SAM" id="MobiDB-lite"/>
    </source>
</evidence>
<keyword evidence="2" id="KW-0378">Hydrolase</keyword>
<accession>A0A4Q2DEX9</accession>
<dbReference type="SMART" id="SM00490">
    <property type="entry name" value="HELICc"/>
    <property type="match status" value="1"/>
</dbReference>
<dbReference type="InterPro" id="IPR049730">
    <property type="entry name" value="SNF2/RAD54-like_C"/>
</dbReference>
<comment type="caution">
    <text evidence="7">The sequence shown here is derived from an EMBL/GenBank/DDBJ whole genome shotgun (WGS) entry which is preliminary data.</text>
</comment>
<feature type="domain" description="Helicase ATP-binding" evidence="5">
    <location>
        <begin position="433"/>
        <end position="588"/>
    </location>
</feature>
<dbReference type="InterPro" id="IPR038718">
    <property type="entry name" value="SNF2-like_sf"/>
</dbReference>
<dbReference type="InterPro" id="IPR050628">
    <property type="entry name" value="SNF2_RAD54_helicase_TF"/>
</dbReference>
<dbReference type="Pfam" id="PF00176">
    <property type="entry name" value="SNF2-rel_dom"/>
    <property type="match status" value="1"/>
</dbReference>
<dbReference type="PANTHER" id="PTHR45626">
    <property type="entry name" value="TRANSCRIPTION TERMINATION FACTOR 2-RELATED"/>
    <property type="match status" value="1"/>
</dbReference>
<dbReference type="Gene3D" id="3.40.50.300">
    <property type="entry name" value="P-loop containing nucleotide triphosphate hydrolases"/>
    <property type="match status" value="1"/>
</dbReference>
<dbReference type="PROSITE" id="PS51194">
    <property type="entry name" value="HELICASE_CTER"/>
    <property type="match status" value="1"/>
</dbReference>
<dbReference type="GO" id="GO:0016787">
    <property type="term" value="F:hydrolase activity"/>
    <property type="evidence" value="ECO:0007669"/>
    <property type="project" value="UniProtKB-KW"/>
</dbReference>
<evidence type="ECO:0000259" key="5">
    <source>
        <dbReference type="PROSITE" id="PS51192"/>
    </source>
</evidence>
<dbReference type="Gene3D" id="3.40.50.10810">
    <property type="entry name" value="Tandem AAA-ATPase domain"/>
    <property type="match status" value="1"/>
</dbReference>
<dbReference type="PROSITE" id="PS51192">
    <property type="entry name" value="HELICASE_ATP_BIND_1"/>
    <property type="match status" value="1"/>
</dbReference>
<dbReference type="SMART" id="SM00487">
    <property type="entry name" value="DEXDc"/>
    <property type="match status" value="1"/>
</dbReference>
<evidence type="ECO:0000256" key="3">
    <source>
        <dbReference type="ARBA" id="ARBA00022840"/>
    </source>
</evidence>
<dbReference type="Pfam" id="PF00271">
    <property type="entry name" value="Helicase_C"/>
    <property type="match status" value="1"/>
</dbReference>
<feature type="compositionally biased region" description="Basic and acidic residues" evidence="4">
    <location>
        <begin position="640"/>
        <end position="650"/>
    </location>
</feature>
<dbReference type="InterPro" id="IPR000330">
    <property type="entry name" value="SNF2_N"/>
</dbReference>
<keyword evidence="3" id="KW-0067">ATP-binding</keyword>
<feature type="region of interest" description="Disordered" evidence="4">
    <location>
        <begin position="612"/>
        <end position="650"/>
    </location>
</feature>
<dbReference type="OrthoDB" id="2801544at2759"/>
<dbReference type="PANTHER" id="PTHR45626:SF51">
    <property type="entry name" value="SNF2-RELATED DOMAIN-CONTAINING PROTEIN"/>
    <property type="match status" value="1"/>
</dbReference>
<dbReference type="GO" id="GO:0006281">
    <property type="term" value="P:DNA repair"/>
    <property type="evidence" value="ECO:0007669"/>
    <property type="project" value="TreeGrafter"/>
</dbReference>
<dbReference type="InterPro" id="IPR001650">
    <property type="entry name" value="Helicase_C-like"/>
</dbReference>
<feature type="compositionally biased region" description="Low complexity" evidence="4">
    <location>
        <begin position="613"/>
        <end position="638"/>
    </location>
</feature>
<feature type="region of interest" description="Disordered" evidence="4">
    <location>
        <begin position="1248"/>
        <end position="1345"/>
    </location>
</feature>
<protein>
    <submittedName>
        <fullName evidence="7">Uncharacterized protein</fullName>
    </submittedName>
</protein>